<protein>
    <submittedName>
        <fullName evidence="1">Uncharacterized protein</fullName>
    </submittedName>
</protein>
<evidence type="ECO:0000313" key="1">
    <source>
        <dbReference type="EMBL" id="QCG67832.1"/>
    </source>
</evidence>
<gene>
    <name evidence="1" type="ORF">E4167_27210</name>
</gene>
<name>A0A4P7Y973_PSEVE</name>
<dbReference type="EMBL" id="CP039631">
    <property type="protein sequence ID" value="QCG67832.1"/>
    <property type="molecule type" value="Genomic_DNA"/>
</dbReference>
<dbReference type="Proteomes" id="UP000298274">
    <property type="component" value="Chromosome"/>
</dbReference>
<accession>A0A4P7Y973</accession>
<sequence length="163" mass="18632">MIDFNAEIKSGESLANIVLDSNVSIYLKELYEYHEVVVKNYTLPDSEIRTAYWVDNTITITTKADGAICSLGCNKNYKGTYRKTFRTGMFFYEIAELSKRQRIFNGSLILEDDFGISYVIPSPFDEIADSIQDIPANLRLDEIYISDFSSWVKIVCTIGQVNY</sequence>
<dbReference type="AlphaFoldDB" id="A0A4P7Y973"/>
<reference evidence="2" key="1">
    <citation type="submission" date="2019-04" db="EMBL/GenBank/DDBJ databases">
        <title>Complete genome sequence of Pseudomonas veronii strain PVy, a versatile degrader capable of using multiple contaminants as sole carbon sources.</title>
        <authorList>
            <person name="Lopez-Echartea E."/>
            <person name="Ridl J."/>
            <person name="Pajer P."/>
            <person name="Strejcek M."/>
            <person name="Suman J."/>
            <person name="Uhlik O."/>
        </authorList>
    </citation>
    <scope>NUCLEOTIDE SEQUENCE [LARGE SCALE GENOMIC DNA]</scope>
    <source>
        <strain evidence="2">Pvy</strain>
    </source>
</reference>
<organism evidence="1 2">
    <name type="scientific">Pseudomonas veronii</name>
    <dbReference type="NCBI Taxonomy" id="76761"/>
    <lineage>
        <taxon>Bacteria</taxon>
        <taxon>Pseudomonadati</taxon>
        <taxon>Pseudomonadota</taxon>
        <taxon>Gammaproteobacteria</taxon>
        <taxon>Pseudomonadales</taxon>
        <taxon>Pseudomonadaceae</taxon>
        <taxon>Pseudomonas</taxon>
    </lineage>
</organism>
<proteinExistence type="predicted"/>
<evidence type="ECO:0000313" key="2">
    <source>
        <dbReference type="Proteomes" id="UP000298274"/>
    </source>
</evidence>
<dbReference type="RefSeq" id="WP_141123527.1">
    <property type="nucleotide sequence ID" value="NZ_CP039631.3"/>
</dbReference>